<evidence type="ECO:0000313" key="6">
    <source>
        <dbReference type="Proteomes" id="UP000838100"/>
    </source>
</evidence>
<dbReference type="PROSITE" id="PS51257">
    <property type="entry name" value="PROKAR_LIPOPROTEIN"/>
    <property type="match status" value="1"/>
</dbReference>
<dbReference type="Gene3D" id="1.25.40.10">
    <property type="entry name" value="Tetratricopeptide repeat domain"/>
    <property type="match status" value="3"/>
</dbReference>
<dbReference type="SUPFAM" id="SSF48452">
    <property type="entry name" value="TPR-like"/>
    <property type="match status" value="3"/>
</dbReference>
<feature type="chain" id="PRO_5047045249" evidence="4">
    <location>
        <begin position="19"/>
        <end position="570"/>
    </location>
</feature>
<gene>
    <name evidence="5" type="primary">bepA_3</name>
    <name evidence="5" type="ORF">SIN8267_01530</name>
</gene>
<comment type="caution">
    <text evidence="5">The sequence shown here is derived from an EMBL/GenBank/DDBJ whole genome shotgun (WGS) entry which is preliminary data.</text>
</comment>
<reference evidence="5" key="1">
    <citation type="submission" date="2021-12" db="EMBL/GenBank/DDBJ databases">
        <authorList>
            <person name="Rodrigo-Torres L."/>
            <person name="Arahal R. D."/>
            <person name="Lucena T."/>
        </authorList>
    </citation>
    <scope>NUCLEOTIDE SEQUENCE</scope>
    <source>
        <strain evidence="5">CECT 8267</strain>
    </source>
</reference>
<dbReference type="PANTHER" id="PTHR44943">
    <property type="entry name" value="CELLULOSE SYNTHASE OPERON PROTEIN C"/>
    <property type="match status" value="1"/>
</dbReference>
<dbReference type="InterPro" id="IPR019734">
    <property type="entry name" value="TPR_rpt"/>
</dbReference>
<dbReference type="GO" id="GO:0008233">
    <property type="term" value="F:peptidase activity"/>
    <property type="evidence" value="ECO:0007669"/>
    <property type="project" value="UniProtKB-KW"/>
</dbReference>
<keyword evidence="5" id="KW-0645">Protease</keyword>
<feature type="repeat" description="TPR" evidence="3">
    <location>
        <begin position="522"/>
        <end position="555"/>
    </location>
</feature>
<evidence type="ECO:0000256" key="1">
    <source>
        <dbReference type="ARBA" id="ARBA00022737"/>
    </source>
</evidence>
<name>A0ABM9AFB8_9GAMM</name>
<evidence type="ECO:0000256" key="3">
    <source>
        <dbReference type="PROSITE-ProRule" id="PRU00339"/>
    </source>
</evidence>
<dbReference type="GO" id="GO:0006508">
    <property type="term" value="P:proteolysis"/>
    <property type="evidence" value="ECO:0007669"/>
    <property type="project" value="UniProtKB-KW"/>
</dbReference>
<keyword evidence="1" id="KW-0677">Repeat</keyword>
<dbReference type="EC" id="3.4.-.-" evidence="5"/>
<proteinExistence type="predicted"/>
<dbReference type="RefSeq" id="WP_237444074.1">
    <property type="nucleotide sequence ID" value="NZ_CAKLPX010000001.1"/>
</dbReference>
<dbReference type="InterPro" id="IPR051685">
    <property type="entry name" value="Ycf3/AcsC/BcsC/TPR_MFPF"/>
</dbReference>
<feature type="signal peptide" evidence="4">
    <location>
        <begin position="1"/>
        <end position="18"/>
    </location>
</feature>
<keyword evidence="4" id="KW-0732">Signal</keyword>
<dbReference type="EMBL" id="CAKLPX010000001">
    <property type="protein sequence ID" value="CAH0991424.1"/>
    <property type="molecule type" value="Genomic_DNA"/>
</dbReference>
<dbReference type="PROSITE" id="PS50005">
    <property type="entry name" value="TPR"/>
    <property type="match status" value="1"/>
</dbReference>
<dbReference type="SMART" id="SM00028">
    <property type="entry name" value="TPR"/>
    <property type="match status" value="8"/>
</dbReference>
<dbReference type="Pfam" id="PF13424">
    <property type="entry name" value="TPR_12"/>
    <property type="match status" value="1"/>
</dbReference>
<evidence type="ECO:0000313" key="5">
    <source>
        <dbReference type="EMBL" id="CAH0991424.1"/>
    </source>
</evidence>
<keyword evidence="2 3" id="KW-0802">TPR repeat</keyword>
<evidence type="ECO:0000256" key="2">
    <source>
        <dbReference type="ARBA" id="ARBA00022803"/>
    </source>
</evidence>
<keyword evidence="5" id="KW-0378">Hydrolase</keyword>
<keyword evidence="6" id="KW-1185">Reference proteome</keyword>
<dbReference type="Proteomes" id="UP000838100">
    <property type="component" value="Unassembled WGS sequence"/>
</dbReference>
<evidence type="ECO:0000256" key="4">
    <source>
        <dbReference type="SAM" id="SignalP"/>
    </source>
</evidence>
<dbReference type="PANTHER" id="PTHR44943:SF8">
    <property type="entry name" value="TPR REPEAT-CONTAINING PROTEIN MJ0263"/>
    <property type="match status" value="1"/>
</dbReference>
<accession>A0ABM9AFB8</accession>
<organism evidence="5 6">
    <name type="scientific">Sinobacterium norvegicum</name>
    <dbReference type="NCBI Taxonomy" id="1641715"/>
    <lineage>
        <taxon>Bacteria</taxon>
        <taxon>Pseudomonadati</taxon>
        <taxon>Pseudomonadota</taxon>
        <taxon>Gammaproteobacteria</taxon>
        <taxon>Cellvibrionales</taxon>
        <taxon>Spongiibacteraceae</taxon>
        <taxon>Sinobacterium</taxon>
    </lineage>
</organism>
<sequence length="570" mass="63841">MTILLRRLIIAASIVTLAACGSLQPTEKVAAVPPPAKVEAPTKPFEVDTLYALLVAEVAGARQRYDIALGNYLQQAHKTQDPQIAARTARLAQYLQANEAAIDAATLWTQLEPESSEAHYMLAINLGQSGAVNEAFEHMQQVDRLGGVTNFTVIAAQGLKLPASKREYLLSQFDTALQKRARDEQLLMGKAILQQQTDPEAALVTVEKVLDQSPDNLRALSIQTTVLQQLGRGDEAFAILHKALEENPHNQRLRLQYARQLTAVDLVAAQQQFEILSQQAPNDSDILYSLALIDFELKQYDSSRNHFLRLRDLGPRSNDANFYLGAIAEQVGDPASAIDYYQLVTPSQNYLPSIQALARLWYGADMAPTFDDYIEQQRQLEPEQSVPLYLLQTDILQRQQLYDHAVGLLDQGLKRHPGDSNLLYSRSLINEKRGKLSEMEADLRKILADDPNNPAALNALGYVLSNYTNRLQEAYELIAKALQIQPNDPATLDSMGWVLFKQGKYEQSLSYLNRAYDGYPDAEVAAHLGEVLWQLERREEAMKVWQQALQKQPDDVTLNETLQRLAPELL</sequence>
<protein>
    <submittedName>
        <fullName evidence="5">Beta-barrel assembly-enhancing protease</fullName>
        <ecNumber evidence="5">3.4.-.-</ecNumber>
    </submittedName>
</protein>
<dbReference type="InterPro" id="IPR011990">
    <property type="entry name" value="TPR-like_helical_dom_sf"/>
</dbReference>
<dbReference type="Pfam" id="PF13432">
    <property type="entry name" value="TPR_16"/>
    <property type="match status" value="2"/>
</dbReference>